<dbReference type="PANTHER" id="PTHR11108">
    <property type="entry name" value="FERROCHELATASE"/>
    <property type="match status" value="1"/>
</dbReference>
<comment type="caution">
    <text evidence="9">The sequence shown here is derived from an EMBL/GenBank/DDBJ whole genome shotgun (WGS) entry which is preliminary data.</text>
</comment>
<dbReference type="GO" id="GO:0006783">
    <property type="term" value="P:heme biosynthetic process"/>
    <property type="evidence" value="ECO:0007669"/>
    <property type="project" value="UniProtKB-UniRule"/>
</dbReference>
<keyword evidence="2 7" id="KW-0408">Iron</keyword>
<feature type="binding site" evidence="7">
    <location>
        <position position="279"/>
    </location>
    <ligand>
        <name>Fe(2+)</name>
        <dbReference type="ChEBI" id="CHEBI:29033"/>
    </ligand>
</feature>
<keyword evidence="7" id="KW-0479">Metal-binding</keyword>
<dbReference type="SUPFAM" id="SSF53800">
    <property type="entry name" value="Chelatase"/>
    <property type="match status" value="1"/>
</dbReference>
<evidence type="ECO:0000256" key="7">
    <source>
        <dbReference type="HAMAP-Rule" id="MF_00323"/>
    </source>
</evidence>
<dbReference type="EMBL" id="SLWB01000006">
    <property type="protein sequence ID" value="TCN68589.1"/>
    <property type="molecule type" value="Genomic_DNA"/>
</dbReference>
<dbReference type="Gene3D" id="3.40.50.1400">
    <property type="match status" value="2"/>
</dbReference>
<dbReference type="GO" id="GO:0004325">
    <property type="term" value="F:ferrochelatase activity"/>
    <property type="evidence" value="ECO:0007669"/>
    <property type="project" value="UniProtKB-UniRule"/>
</dbReference>
<evidence type="ECO:0000256" key="5">
    <source>
        <dbReference type="ARBA" id="ARBA00023244"/>
    </source>
</evidence>
<dbReference type="InterPro" id="IPR001015">
    <property type="entry name" value="Ferrochelatase"/>
</dbReference>
<gene>
    <name evidence="7" type="primary">hemH</name>
    <name evidence="9" type="ORF">CLV25_106171</name>
</gene>
<keyword evidence="4 7" id="KW-0456">Lyase</keyword>
<dbReference type="EC" id="4.98.1.1" evidence="7"/>
<accession>A0A4R2EVC1</accession>
<comment type="catalytic activity">
    <reaction evidence="6">
        <text>Fe-coproporphyrin III + 2 H(+) = coproporphyrin III + Fe(2+)</text>
        <dbReference type="Rhea" id="RHEA:49572"/>
        <dbReference type="ChEBI" id="CHEBI:15378"/>
        <dbReference type="ChEBI" id="CHEBI:29033"/>
        <dbReference type="ChEBI" id="CHEBI:68438"/>
        <dbReference type="ChEBI" id="CHEBI:131725"/>
        <dbReference type="EC" id="4.99.1.9"/>
    </reaction>
    <physiologicalReaction direction="right-to-left" evidence="6">
        <dbReference type="Rhea" id="RHEA:49574"/>
    </physiologicalReaction>
</comment>
<evidence type="ECO:0000256" key="4">
    <source>
        <dbReference type="ARBA" id="ARBA00023239"/>
    </source>
</evidence>
<evidence type="ECO:0000256" key="1">
    <source>
        <dbReference type="ARBA" id="ARBA00007718"/>
    </source>
</evidence>
<dbReference type="OrthoDB" id="9809741at2"/>
<dbReference type="InterPro" id="IPR033659">
    <property type="entry name" value="Ferrochelatase_N"/>
</dbReference>
<dbReference type="InterPro" id="IPR033644">
    <property type="entry name" value="Ferrochelatase_C"/>
</dbReference>
<comment type="pathway">
    <text evidence="7">Porphyrin-containing compound metabolism; protoheme biosynthesis; protoheme from protoporphyrin-IX: step 1/1.</text>
</comment>
<dbReference type="CDD" id="cd03411">
    <property type="entry name" value="Ferrochelatase_N"/>
    <property type="match status" value="1"/>
</dbReference>
<comment type="catalytic activity">
    <reaction evidence="7">
        <text>heme b + 2 H(+) = protoporphyrin IX + Fe(2+)</text>
        <dbReference type="Rhea" id="RHEA:22584"/>
        <dbReference type="ChEBI" id="CHEBI:15378"/>
        <dbReference type="ChEBI" id="CHEBI:29033"/>
        <dbReference type="ChEBI" id="CHEBI:57306"/>
        <dbReference type="ChEBI" id="CHEBI:60344"/>
        <dbReference type="EC" id="4.98.1.1"/>
    </reaction>
</comment>
<keyword evidence="3 7" id="KW-0350">Heme biosynthesis</keyword>
<organism evidence="9 10">
    <name type="scientific">Acetobacteroides hydrogenigenes</name>
    <dbReference type="NCBI Taxonomy" id="979970"/>
    <lineage>
        <taxon>Bacteria</taxon>
        <taxon>Pseudomonadati</taxon>
        <taxon>Bacteroidota</taxon>
        <taxon>Bacteroidia</taxon>
        <taxon>Bacteroidales</taxon>
        <taxon>Rikenellaceae</taxon>
        <taxon>Acetobacteroides</taxon>
    </lineage>
</organism>
<evidence type="ECO:0000313" key="10">
    <source>
        <dbReference type="Proteomes" id="UP000294830"/>
    </source>
</evidence>
<evidence type="ECO:0000256" key="2">
    <source>
        <dbReference type="ARBA" id="ARBA00023004"/>
    </source>
</evidence>
<proteinExistence type="inferred from homology"/>
<dbReference type="HAMAP" id="MF_00323">
    <property type="entry name" value="Ferrochelatase"/>
    <property type="match status" value="1"/>
</dbReference>
<reference evidence="9 10" key="1">
    <citation type="submission" date="2019-03" db="EMBL/GenBank/DDBJ databases">
        <title>Genomic Encyclopedia of Archaeal and Bacterial Type Strains, Phase II (KMG-II): from individual species to whole genera.</title>
        <authorList>
            <person name="Goeker M."/>
        </authorList>
    </citation>
    <scope>NUCLEOTIDE SEQUENCE [LARGE SCALE GENOMIC DNA]</scope>
    <source>
        <strain evidence="9 10">RL-C</strain>
    </source>
</reference>
<dbReference type="UniPathway" id="UPA00252">
    <property type="reaction ID" value="UER00325"/>
</dbReference>
<comment type="similarity">
    <text evidence="1 7 8">Belongs to the ferrochelatase family.</text>
</comment>
<keyword evidence="5 7" id="KW-0627">Porphyrin biosynthesis</keyword>
<dbReference type="AlphaFoldDB" id="A0A4R2EVC1"/>
<evidence type="ECO:0000256" key="6">
    <source>
        <dbReference type="ARBA" id="ARBA00024536"/>
    </source>
</evidence>
<name>A0A4R2EVC1_9BACT</name>
<feature type="binding site" evidence="7">
    <location>
        <position position="189"/>
    </location>
    <ligand>
        <name>Fe(2+)</name>
        <dbReference type="ChEBI" id="CHEBI:29033"/>
    </ligand>
</feature>
<comment type="function">
    <text evidence="7">Catalyzes the ferrous insertion into protoporphyrin IX.</text>
</comment>
<dbReference type="PANTHER" id="PTHR11108:SF1">
    <property type="entry name" value="FERROCHELATASE, MITOCHONDRIAL"/>
    <property type="match status" value="1"/>
</dbReference>
<dbReference type="Pfam" id="PF00762">
    <property type="entry name" value="Ferrochelatase"/>
    <property type="match status" value="1"/>
</dbReference>
<sequence>MKGVILINTGSPASPSIRDVGSYLSEFLMDERVIDIPFIPRFLLVRGVIVPFRKYKSAKSYSTIWTNDGAPLLVNSVKLAQKVEALTGIAVEVAMRYGRETVKNAFTRLNARVSDLSEVVVVPLFPHYAMSSYETVAVHAEAMLQQLSSSITIRVVEPFYNHPQYIDSLVGQFASLNLSSYDRLLFSYHSIPIRQQEKSLKKVMSDQSFGVNYQYQVEQTSKLVAEKVGMIDRYDVSFQSAIGDRWLGPSTGDVLGSLPAMGIKRVLVMSPAFVADNLETLKDINVEARKIFMDAGGDAFTYVPCLNDSSLFAQFVANMVNAV</sequence>
<dbReference type="GO" id="GO:0005737">
    <property type="term" value="C:cytoplasm"/>
    <property type="evidence" value="ECO:0007669"/>
    <property type="project" value="UniProtKB-SubCell"/>
</dbReference>
<dbReference type="NCBIfam" id="TIGR00109">
    <property type="entry name" value="hemH"/>
    <property type="match status" value="1"/>
</dbReference>
<comment type="subcellular location">
    <subcellularLocation>
        <location evidence="7">Cytoplasm</location>
    </subcellularLocation>
</comment>
<dbReference type="CDD" id="cd00419">
    <property type="entry name" value="Ferrochelatase_C"/>
    <property type="match status" value="1"/>
</dbReference>
<evidence type="ECO:0000256" key="8">
    <source>
        <dbReference type="RuleBase" id="RU004185"/>
    </source>
</evidence>
<dbReference type="RefSeq" id="WP_131839164.1">
    <property type="nucleotide sequence ID" value="NZ_SLWB01000006.1"/>
</dbReference>
<protein>
    <recommendedName>
        <fullName evidence="7">Ferrochelatase</fullName>
        <ecNumber evidence="7">4.98.1.1</ecNumber>
    </recommendedName>
    <alternativeName>
        <fullName evidence="7">Heme synthase</fullName>
    </alternativeName>
    <alternativeName>
        <fullName evidence="7">Protoheme ferro-lyase</fullName>
    </alternativeName>
</protein>
<evidence type="ECO:0000313" key="9">
    <source>
        <dbReference type="EMBL" id="TCN68589.1"/>
    </source>
</evidence>
<evidence type="ECO:0000256" key="3">
    <source>
        <dbReference type="ARBA" id="ARBA00023133"/>
    </source>
</evidence>
<keyword evidence="7" id="KW-0963">Cytoplasm</keyword>
<dbReference type="Proteomes" id="UP000294830">
    <property type="component" value="Unassembled WGS sequence"/>
</dbReference>
<keyword evidence="10" id="KW-1185">Reference proteome</keyword>
<dbReference type="GO" id="GO:0046872">
    <property type="term" value="F:metal ion binding"/>
    <property type="evidence" value="ECO:0007669"/>
    <property type="project" value="UniProtKB-KW"/>
</dbReference>